<keyword evidence="2" id="KW-1185">Reference proteome</keyword>
<name>A0ABS0AXK6_9BACT</name>
<proteinExistence type="predicted"/>
<evidence type="ECO:0000313" key="2">
    <source>
        <dbReference type="Proteomes" id="UP001194714"/>
    </source>
</evidence>
<organism evidence="1 2">
    <name type="scientific">Candidatus Neptunichlamydia vexilliferae</name>
    <dbReference type="NCBI Taxonomy" id="1651774"/>
    <lineage>
        <taxon>Bacteria</taxon>
        <taxon>Pseudomonadati</taxon>
        <taxon>Chlamydiota</taxon>
        <taxon>Chlamydiia</taxon>
        <taxon>Parachlamydiales</taxon>
        <taxon>Simkaniaceae</taxon>
        <taxon>Candidatus Neptunichlamydia</taxon>
    </lineage>
</organism>
<accession>A0ABS0AXK6</accession>
<evidence type="ECO:0000313" key="1">
    <source>
        <dbReference type="EMBL" id="MBF5058689.1"/>
    </source>
</evidence>
<dbReference type="EMBL" id="JAAEJV010000002">
    <property type="protein sequence ID" value="MBF5058689.1"/>
    <property type="molecule type" value="Genomic_DNA"/>
</dbReference>
<gene>
    <name evidence="1" type="ORF">NEPTK9_000188</name>
</gene>
<reference evidence="1 2" key="1">
    <citation type="submission" date="2020-01" db="EMBL/GenBank/DDBJ databases">
        <title>Draft genome sequence of Cand. Neptunochlamydia vexilliferae K9.</title>
        <authorList>
            <person name="Schulz F."/>
            <person name="Koestlbacher S."/>
            <person name="Wascher F."/>
            <person name="Pizzetti I."/>
            <person name="Horn M."/>
        </authorList>
    </citation>
    <scope>NUCLEOTIDE SEQUENCE [LARGE SCALE GENOMIC DNA]</scope>
    <source>
        <strain evidence="1 2">K9</strain>
    </source>
</reference>
<comment type="caution">
    <text evidence="1">The sequence shown here is derived from an EMBL/GenBank/DDBJ whole genome shotgun (WGS) entry which is preliminary data.</text>
</comment>
<protein>
    <submittedName>
        <fullName evidence="1">Uncharacterized protein</fullName>
    </submittedName>
</protein>
<dbReference type="Proteomes" id="UP001194714">
    <property type="component" value="Unassembled WGS sequence"/>
</dbReference>
<sequence>MNGHGFEAGGGEKPCRELSAASRWLCKIGMKEGWISASHGPPRKVDLACQIEAQGAAGAPAPTGLYMDKWIFQLVNFLNFLLHKPSIN</sequence>